<dbReference type="Proteomes" id="UP001652620">
    <property type="component" value="Chromosome 4"/>
</dbReference>
<evidence type="ECO:0000256" key="3">
    <source>
        <dbReference type="ARBA" id="ARBA00022692"/>
    </source>
</evidence>
<organism evidence="7 8">
    <name type="scientific">Bactrocera dorsalis</name>
    <name type="common">Oriental fruit fly</name>
    <name type="synonym">Dacus dorsalis</name>
    <dbReference type="NCBI Taxonomy" id="27457"/>
    <lineage>
        <taxon>Eukaryota</taxon>
        <taxon>Metazoa</taxon>
        <taxon>Ecdysozoa</taxon>
        <taxon>Arthropoda</taxon>
        <taxon>Hexapoda</taxon>
        <taxon>Insecta</taxon>
        <taxon>Pterygota</taxon>
        <taxon>Neoptera</taxon>
        <taxon>Endopterygota</taxon>
        <taxon>Diptera</taxon>
        <taxon>Brachycera</taxon>
        <taxon>Muscomorpha</taxon>
        <taxon>Tephritoidea</taxon>
        <taxon>Tephritidae</taxon>
        <taxon>Bactrocera</taxon>
        <taxon>Bactrocera</taxon>
    </lineage>
</organism>
<keyword evidence="4 6" id="KW-1133">Transmembrane helix</keyword>
<keyword evidence="3 6" id="KW-0812">Transmembrane</keyword>
<sequence length="377" mass="44777">MEQQLQAWLRICSFFGSYVSATNCTDNDNTRDVRDQTNSRAYWLQRGYNCLLLLSICVIFGCSLYWHTVPPGLELNSIAVTILFATRLITNAFILMEAVWKQQQHADFLKTLQAIEASMQLRLKWRIDSATLLWQIKRLLKYHLAFSVLGIVPFMVATWVVRDYSGYFWQGLWYICSIRVRTLQLLIYLRILRHYLRDYCLQLQQLVAYRRTPQQRLLDFDYGRLGTLHQLLALKETYMLFYETFELLKDFSGWSLFAIIITSVLDLSSNFYWLLQSFDNFWGRRYYYLADLWWFLPVVALICELCYLCDNCRQLGGIVSLLLSRLIRLNSASTRRQYQLVLQQFAMQLQLQRIEITARAFFTLDFRFMMSVSLHVC</sequence>
<name>A0ABM3JQA5_BACDO</name>
<evidence type="ECO:0000256" key="2">
    <source>
        <dbReference type="ARBA" id="ARBA00022475"/>
    </source>
</evidence>
<feature type="transmembrane region" description="Helical" evidence="6">
    <location>
        <begin position="48"/>
        <end position="66"/>
    </location>
</feature>
<comment type="subcellular location">
    <subcellularLocation>
        <location evidence="1 6">Cell membrane</location>
        <topology evidence="1 6">Multi-pass membrane protein</topology>
    </subcellularLocation>
</comment>
<feature type="transmembrane region" description="Helical" evidence="6">
    <location>
        <begin position="78"/>
        <end position="100"/>
    </location>
</feature>
<evidence type="ECO:0000256" key="5">
    <source>
        <dbReference type="ARBA" id="ARBA00023136"/>
    </source>
</evidence>
<evidence type="ECO:0000313" key="8">
    <source>
        <dbReference type="RefSeq" id="XP_049311381.1"/>
    </source>
</evidence>
<feature type="transmembrane region" description="Helical" evidence="6">
    <location>
        <begin position="286"/>
        <end position="308"/>
    </location>
</feature>
<keyword evidence="6" id="KW-0807">Transducer</keyword>
<dbReference type="Pfam" id="PF08395">
    <property type="entry name" value="7tm_7"/>
    <property type="match status" value="1"/>
</dbReference>
<feature type="transmembrane region" description="Helical" evidence="6">
    <location>
        <begin position="254"/>
        <end position="274"/>
    </location>
</feature>
<evidence type="ECO:0000313" key="7">
    <source>
        <dbReference type="Proteomes" id="UP001652620"/>
    </source>
</evidence>
<evidence type="ECO:0000256" key="1">
    <source>
        <dbReference type="ARBA" id="ARBA00004651"/>
    </source>
</evidence>
<dbReference type="InterPro" id="IPR013604">
    <property type="entry name" value="7TM_chemorcpt"/>
</dbReference>
<evidence type="ECO:0000256" key="6">
    <source>
        <dbReference type="RuleBase" id="RU363108"/>
    </source>
</evidence>
<keyword evidence="5 6" id="KW-0472">Membrane</keyword>
<keyword evidence="7" id="KW-1185">Reference proteome</keyword>
<dbReference type="GeneID" id="125778345"/>
<protein>
    <recommendedName>
        <fullName evidence="6">Gustatory receptor</fullName>
    </recommendedName>
</protein>
<gene>
    <name evidence="8" type="primary">LOC125778345</name>
</gene>
<comment type="caution">
    <text evidence="6">Lacks conserved residue(s) required for the propagation of feature annotation.</text>
</comment>
<keyword evidence="2 6" id="KW-1003">Cell membrane</keyword>
<comment type="function">
    <text evidence="6">Gustatory receptor which mediates acceptance or avoidance behavior, depending on its substrates.</text>
</comment>
<accession>A0ABM3JQA5</accession>
<dbReference type="RefSeq" id="XP_049311381.1">
    <property type="nucleotide sequence ID" value="XM_049455424.1"/>
</dbReference>
<comment type="similarity">
    <text evidence="6">Belongs to the insect chemoreceptor superfamily. Gustatory receptor (GR) family.</text>
</comment>
<keyword evidence="6 8" id="KW-0675">Receptor</keyword>
<reference evidence="8" key="1">
    <citation type="submission" date="2025-08" db="UniProtKB">
        <authorList>
            <consortium name="RefSeq"/>
        </authorList>
    </citation>
    <scope>IDENTIFICATION</scope>
    <source>
        <tissue evidence="8">Adult</tissue>
    </source>
</reference>
<feature type="transmembrane region" description="Helical" evidence="6">
    <location>
        <begin position="142"/>
        <end position="161"/>
    </location>
</feature>
<proteinExistence type="inferred from homology"/>
<evidence type="ECO:0000256" key="4">
    <source>
        <dbReference type="ARBA" id="ARBA00022989"/>
    </source>
</evidence>